<reference evidence="2" key="1">
    <citation type="submission" date="2021-03" db="EMBL/GenBank/DDBJ databases">
        <authorList>
            <person name="Tagirdzhanova G."/>
        </authorList>
    </citation>
    <scope>NUCLEOTIDE SEQUENCE</scope>
</reference>
<protein>
    <submittedName>
        <fullName evidence="2">Uncharacterized protein</fullName>
    </submittedName>
</protein>
<keyword evidence="3" id="KW-1185">Reference proteome</keyword>
<dbReference type="AlphaFoldDB" id="A0A8H3IS47"/>
<organism evidence="2 3">
    <name type="scientific">Heterodermia speciosa</name>
    <dbReference type="NCBI Taxonomy" id="116794"/>
    <lineage>
        <taxon>Eukaryota</taxon>
        <taxon>Fungi</taxon>
        <taxon>Dikarya</taxon>
        <taxon>Ascomycota</taxon>
        <taxon>Pezizomycotina</taxon>
        <taxon>Lecanoromycetes</taxon>
        <taxon>OSLEUM clade</taxon>
        <taxon>Lecanoromycetidae</taxon>
        <taxon>Caliciales</taxon>
        <taxon>Physciaceae</taxon>
        <taxon>Heterodermia</taxon>
    </lineage>
</organism>
<proteinExistence type="predicted"/>
<comment type="caution">
    <text evidence="2">The sequence shown here is derived from an EMBL/GenBank/DDBJ whole genome shotgun (WGS) entry which is preliminary data.</text>
</comment>
<dbReference type="EMBL" id="CAJPDS010000038">
    <property type="protein sequence ID" value="CAF9925370.1"/>
    <property type="molecule type" value="Genomic_DNA"/>
</dbReference>
<evidence type="ECO:0000313" key="2">
    <source>
        <dbReference type="EMBL" id="CAF9925370.1"/>
    </source>
</evidence>
<accession>A0A8H3IS47</accession>
<evidence type="ECO:0000313" key="3">
    <source>
        <dbReference type="Proteomes" id="UP000664521"/>
    </source>
</evidence>
<sequence>MRTKENVEDDEDGEDGEDEEDDEGDEDEEDGEGDEDEVDKADVENPMTQVSCSPPLHCIQWQHPSPKRLQERNKEIENILVRGLHLEAPSAIVLRSRGIEKAKMSWHEFLLSKSSQDTTATCCLTAP</sequence>
<dbReference type="Proteomes" id="UP000664521">
    <property type="component" value="Unassembled WGS sequence"/>
</dbReference>
<feature type="compositionally biased region" description="Acidic residues" evidence="1">
    <location>
        <begin position="7"/>
        <end position="39"/>
    </location>
</feature>
<gene>
    <name evidence="2" type="ORF">HETSPECPRED_005818</name>
</gene>
<evidence type="ECO:0000256" key="1">
    <source>
        <dbReference type="SAM" id="MobiDB-lite"/>
    </source>
</evidence>
<feature type="region of interest" description="Disordered" evidence="1">
    <location>
        <begin position="1"/>
        <end position="58"/>
    </location>
</feature>
<name>A0A8H3IS47_9LECA</name>